<organism evidence="1 2">
    <name type="scientific">Coccomyxa viridis</name>
    <dbReference type="NCBI Taxonomy" id="1274662"/>
    <lineage>
        <taxon>Eukaryota</taxon>
        <taxon>Viridiplantae</taxon>
        <taxon>Chlorophyta</taxon>
        <taxon>core chlorophytes</taxon>
        <taxon>Trebouxiophyceae</taxon>
        <taxon>Trebouxiophyceae incertae sedis</taxon>
        <taxon>Coccomyxaceae</taxon>
        <taxon>Coccomyxa</taxon>
    </lineage>
</organism>
<name>A0ABP1FR38_9CHLO</name>
<accession>A0ABP1FR38</accession>
<reference evidence="1 2" key="1">
    <citation type="submission" date="2024-06" db="EMBL/GenBank/DDBJ databases">
        <authorList>
            <person name="Kraege A."/>
            <person name="Thomma B."/>
        </authorList>
    </citation>
    <scope>NUCLEOTIDE SEQUENCE [LARGE SCALE GENOMIC DNA]</scope>
</reference>
<dbReference type="EMBL" id="CAXHTA020000007">
    <property type="protein sequence ID" value="CAL5222413.1"/>
    <property type="molecule type" value="Genomic_DNA"/>
</dbReference>
<gene>
    <name evidence="1" type="primary">g4773</name>
    <name evidence="1" type="ORF">VP750_LOCUS4072</name>
</gene>
<proteinExistence type="predicted"/>
<keyword evidence="2" id="KW-1185">Reference proteome</keyword>
<dbReference type="Proteomes" id="UP001497392">
    <property type="component" value="Unassembled WGS sequence"/>
</dbReference>
<evidence type="ECO:0000313" key="2">
    <source>
        <dbReference type="Proteomes" id="UP001497392"/>
    </source>
</evidence>
<sequence>MRSSEAPQDILIARPEARRTMGLPDLVLPINLTFLGDLVSKHPVNSLTVAQAVAEHEQLLGQLKALMALRDYIPVHIYNSASAHLFGPEELKSAPTGPQLRPEYATLRAYAAGNIELCKSLFAELDRHLHEVLGPRLDELGMLRYGQEWPQPPQHFAR</sequence>
<evidence type="ECO:0000313" key="1">
    <source>
        <dbReference type="EMBL" id="CAL5222413.1"/>
    </source>
</evidence>
<protein>
    <submittedName>
        <fullName evidence="1">G4773 protein</fullName>
    </submittedName>
</protein>
<comment type="caution">
    <text evidence="1">The sequence shown here is derived from an EMBL/GenBank/DDBJ whole genome shotgun (WGS) entry which is preliminary data.</text>
</comment>